<accession>A0A369WCI8</accession>
<evidence type="ECO:0000256" key="2">
    <source>
        <dbReference type="ARBA" id="ARBA00022475"/>
    </source>
</evidence>
<dbReference type="GO" id="GO:0005886">
    <property type="term" value="C:plasma membrane"/>
    <property type="evidence" value="ECO:0007669"/>
    <property type="project" value="UniProtKB-SubCell"/>
</dbReference>
<comment type="caution">
    <text evidence="7">The sequence shown here is derived from an EMBL/GenBank/DDBJ whole genome shotgun (WGS) entry which is preliminary data.</text>
</comment>
<organism evidence="7 8">
    <name type="scientific">Motiliproteus coralliicola</name>
    <dbReference type="NCBI Taxonomy" id="2283196"/>
    <lineage>
        <taxon>Bacteria</taxon>
        <taxon>Pseudomonadati</taxon>
        <taxon>Pseudomonadota</taxon>
        <taxon>Gammaproteobacteria</taxon>
        <taxon>Oceanospirillales</taxon>
        <taxon>Oceanospirillaceae</taxon>
        <taxon>Motiliproteus</taxon>
    </lineage>
</organism>
<evidence type="ECO:0000256" key="1">
    <source>
        <dbReference type="ARBA" id="ARBA00004651"/>
    </source>
</evidence>
<evidence type="ECO:0000256" key="6">
    <source>
        <dbReference type="SAM" id="Phobius"/>
    </source>
</evidence>
<comment type="subcellular location">
    <subcellularLocation>
        <location evidence="1">Cell membrane</location>
        <topology evidence="1">Multi-pass membrane protein</topology>
    </subcellularLocation>
</comment>
<evidence type="ECO:0000256" key="5">
    <source>
        <dbReference type="ARBA" id="ARBA00023136"/>
    </source>
</evidence>
<feature type="transmembrane region" description="Helical" evidence="6">
    <location>
        <begin position="157"/>
        <end position="176"/>
    </location>
</feature>
<keyword evidence="8" id="KW-1185">Reference proteome</keyword>
<feature type="transmembrane region" description="Helical" evidence="6">
    <location>
        <begin position="188"/>
        <end position="207"/>
    </location>
</feature>
<dbReference type="InterPro" id="IPR001123">
    <property type="entry name" value="LeuE-type"/>
</dbReference>
<keyword evidence="4 6" id="KW-1133">Transmembrane helix</keyword>
<dbReference type="Proteomes" id="UP000253769">
    <property type="component" value="Unassembled WGS sequence"/>
</dbReference>
<sequence>MSFESLIPAAFPALALAHFVALLSPGQDFFLIAAHAVRHRLDGSRYICVGVALGNAIYIAVAILGWSGIRDLPWLFSTIEILGAGYLGWIGIQLLRSRPAELSLETTATQAPPGRLRQLLLGLNSALLNPKNALFYMSLMTVILGSEVSLTQQLFCGAWMVLAVLGWDLLVASMIGQQRVQHYLRQRLHWFERSAGVVLMGFGMGLLTQSASR</sequence>
<evidence type="ECO:0000256" key="4">
    <source>
        <dbReference type="ARBA" id="ARBA00022989"/>
    </source>
</evidence>
<dbReference type="PANTHER" id="PTHR30086:SF20">
    <property type="entry name" value="ARGININE EXPORTER PROTEIN ARGO-RELATED"/>
    <property type="match status" value="1"/>
</dbReference>
<gene>
    <name evidence="7" type="ORF">DV711_17285</name>
</gene>
<evidence type="ECO:0000313" key="7">
    <source>
        <dbReference type="EMBL" id="RDE18404.1"/>
    </source>
</evidence>
<dbReference type="RefSeq" id="WP_114696981.1">
    <property type="nucleotide sequence ID" value="NZ_QQOH01000005.1"/>
</dbReference>
<evidence type="ECO:0000256" key="3">
    <source>
        <dbReference type="ARBA" id="ARBA00022692"/>
    </source>
</evidence>
<dbReference type="PANTHER" id="PTHR30086">
    <property type="entry name" value="ARGININE EXPORTER PROTEIN ARGO"/>
    <property type="match status" value="1"/>
</dbReference>
<name>A0A369WCI8_9GAMM</name>
<feature type="transmembrane region" description="Helical" evidence="6">
    <location>
        <begin position="46"/>
        <end position="66"/>
    </location>
</feature>
<dbReference type="EMBL" id="QQOH01000005">
    <property type="protein sequence ID" value="RDE18404.1"/>
    <property type="molecule type" value="Genomic_DNA"/>
</dbReference>
<dbReference type="AlphaFoldDB" id="A0A369WCI8"/>
<keyword evidence="3 6" id="KW-0812">Transmembrane</keyword>
<keyword evidence="2" id="KW-1003">Cell membrane</keyword>
<dbReference type="OrthoDB" id="9804822at2"/>
<dbReference type="GO" id="GO:0015171">
    <property type="term" value="F:amino acid transmembrane transporter activity"/>
    <property type="evidence" value="ECO:0007669"/>
    <property type="project" value="TreeGrafter"/>
</dbReference>
<dbReference type="Pfam" id="PF01810">
    <property type="entry name" value="LysE"/>
    <property type="match status" value="1"/>
</dbReference>
<proteinExistence type="predicted"/>
<reference evidence="7 8" key="1">
    <citation type="submission" date="2018-07" db="EMBL/GenBank/DDBJ databases">
        <title>Motiliproteus coralliicola sp. nov., a bacterium isolated from Coral.</title>
        <authorList>
            <person name="Wang G."/>
        </authorList>
    </citation>
    <scope>NUCLEOTIDE SEQUENCE [LARGE SCALE GENOMIC DNA]</scope>
    <source>
        <strain evidence="7 8">C34</strain>
    </source>
</reference>
<protein>
    <submittedName>
        <fullName evidence="7">LysE family translocator</fullName>
    </submittedName>
</protein>
<evidence type="ECO:0000313" key="8">
    <source>
        <dbReference type="Proteomes" id="UP000253769"/>
    </source>
</evidence>
<keyword evidence="5 6" id="KW-0472">Membrane</keyword>